<organism evidence="1">
    <name type="scientific">Rhizophora mucronata</name>
    <name type="common">Asiatic mangrove</name>
    <dbReference type="NCBI Taxonomy" id="61149"/>
    <lineage>
        <taxon>Eukaryota</taxon>
        <taxon>Viridiplantae</taxon>
        <taxon>Streptophyta</taxon>
        <taxon>Embryophyta</taxon>
        <taxon>Tracheophyta</taxon>
        <taxon>Spermatophyta</taxon>
        <taxon>Magnoliopsida</taxon>
        <taxon>eudicotyledons</taxon>
        <taxon>Gunneridae</taxon>
        <taxon>Pentapetalae</taxon>
        <taxon>rosids</taxon>
        <taxon>fabids</taxon>
        <taxon>Malpighiales</taxon>
        <taxon>Rhizophoraceae</taxon>
        <taxon>Rhizophora</taxon>
    </lineage>
</organism>
<accession>A0A2P2KNI2</accession>
<dbReference type="EMBL" id="GGEC01026773">
    <property type="protein sequence ID" value="MBX07257.1"/>
    <property type="molecule type" value="Transcribed_RNA"/>
</dbReference>
<proteinExistence type="predicted"/>
<sequence>MEHSSTPVVYSINRLYLHQAMADAYANIHATVPPPVVHNHSCIPVASLSFLNNSIWIFMPKIPTRTMKQLRIRVAVVNMTPIWRR</sequence>
<dbReference type="AlphaFoldDB" id="A0A2P2KNI2"/>
<dbReference type="EMBL" id="GGEC01026770">
    <property type="protein sequence ID" value="MBX07254.1"/>
    <property type="molecule type" value="Transcribed_RNA"/>
</dbReference>
<name>A0A2P2KNI2_RHIMU</name>
<protein>
    <submittedName>
        <fullName evidence="1">Magnesium transporter MRS2-3</fullName>
    </submittedName>
</protein>
<reference evidence="1" key="1">
    <citation type="submission" date="2018-02" db="EMBL/GenBank/DDBJ databases">
        <title>Rhizophora mucronata_Transcriptome.</title>
        <authorList>
            <person name="Meera S.P."/>
            <person name="Sreeshan A."/>
            <person name="Augustine A."/>
        </authorList>
    </citation>
    <scope>NUCLEOTIDE SEQUENCE</scope>
    <source>
        <tissue evidence="1">Leaf</tissue>
    </source>
</reference>
<evidence type="ECO:0000313" key="1">
    <source>
        <dbReference type="EMBL" id="MBX07257.1"/>
    </source>
</evidence>